<evidence type="ECO:0000256" key="7">
    <source>
        <dbReference type="SAM" id="MobiDB-lite"/>
    </source>
</evidence>
<accession>A0A4S4DJ24</accession>
<organism evidence="9 10">
    <name type="scientific">Camellia sinensis var. sinensis</name>
    <name type="common">China tea</name>
    <dbReference type="NCBI Taxonomy" id="542762"/>
    <lineage>
        <taxon>Eukaryota</taxon>
        <taxon>Viridiplantae</taxon>
        <taxon>Streptophyta</taxon>
        <taxon>Embryophyta</taxon>
        <taxon>Tracheophyta</taxon>
        <taxon>Spermatophyta</taxon>
        <taxon>Magnoliopsida</taxon>
        <taxon>eudicotyledons</taxon>
        <taxon>Gunneridae</taxon>
        <taxon>Pentapetalae</taxon>
        <taxon>asterids</taxon>
        <taxon>Ericales</taxon>
        <taxon>Theaceae</taxon>
        <taxon>Camellia</taxon>
    </lineage>
</organism>
<dbReference type="Gene3D" id="3.30.200.20">
    <property type="entry name" value="Phosphorylase Kinase, domain 1"/>
    <property type="match status" value="2"/>
</dbReference>
<dbReference type="GO" id="GO:0005524">
    <property type="term" value="F:ATP binding"/>
    <property type="evidence" value="ECO:0007669"/>
    <property type="project" value="UniProtKB-KW"/>
</dbReference>
<dbReference type="SUPFAM" id="SSF56112">
    <property type="entry name" value="Protein kinase-like (PK-like)"/>
    <property type="match status" value="1"/>
</dbReference>
<name>A0A4S4DJ24_CAMSN</name>
<evidence type="ECO:0000256" key="1">
    <source>
        <dbReference type="ARBA" id="ARBA00022527"/>
    </source>
</evidence>
<sequence length="1482" mass="169324">MMLHIRRQMKMEMKVVEGGKSAEEDDEDDVAKSVEGSINGNHTVEGLSDDVDGGQSLERQQQPYPYLADDALGELKVAYEALKEHNISSEAANIEVIILYEFIKQHVCDIEAKKGELLGLYEAVRQHSTILGAENSELVKKLGDYQPRISVLDRQLDEMHSSSDEMASSISNQVEVLHKEVAERASILEQEWNSTVAQVVQTVEKLDALIRSLFSTASVDAATKVIDNLQEKLEASGKDHTAMCSSYKDMIEKFNDLHRKNELAIGVLHGVHGNLQRLVNDSCQHVEQSQIINQNENLIDPLHLDNYDTLMEQLAVLLGERLQFKSMNDKLNLELIDMAKEMEKLKKTGLDSDTILKLVEDVEGAVKLNGTGIDSEKLESRLQRLISFLSDSLEILTRDYDEVSEKAVQFELQNDKLQKEVSALQEKLVEKEHPSDSLEILTRDYDEVSEKAVHFELKNDKLQKEVSALQEKLVEKEHPSDSLEILTRDYDEVSEKAVQFELQNDKLQKEVSALQEKLVEKEHPSDSLEILTRDYDEVSEKAVQFELQNDKLQKEVSALQEKLVEKEHPSDSLEILTRDYDEVSEKAVQFELQNDKLQKEVSALQEKLVEKEHPSDSLEILTRDYDEVSEKAVQFELQNDKLQKEVSALQEKLVEKEHPSDSLEILTRDYDEVSEKAVQFELQNDKLQKEVSALQEKLVEKEHPSDSLEILTRDFDKVSEKVVQFELENDKLQEEVSALQEKLVEKVRNQEHIEGEIRRLEDLVHDLLKDSVTEDVVSAGSSTKCLEQLLKKLSEKYTALALEKPILVDSADEKNTKITRPRPMTAKVLSGRKRSTRVRGRTLGKGVQKRIARKKGEKLHVYVNRVLNAITGGNATPATNELGLQIRRLCPLQSVKSWTKINESTKDAVIQADKFVIGDDFDNDEQAQQILDRKAYLLYKDWRYNLKQEFLELEEKGVDDPYSHPPSGVSLDDWRYLIDVAWKDESHLKKEEGCTFKPEWAVAYEALKEHNISSEAANIEVIILYEFIKQHVCDIEAKKGELLGLYEAVRQHSTILGAENSELVKKLGDYQPRISVLDRQLDEMHSSSDEMASSISNQVEVLHKEVAERASILEQEWNSTVGQVVQTVEKLDALIRSFFLAWTYVAVIAIKDIIRPPLKENFNDVYIVYELLDTDLHQIIRSNQPLNDDHCRALYTASGNELFVKGYVSFFIHQGDVRNLTSNMQSVCVNMTSVRADCIVHLIDSSILLMQYFLYQILRGLKYVHSANVLHRDLKPSNLLLNANCDLKIGDFGLARTTSETDFMTEYVVTRWYRAPELLLNCSEYTAAIDIWSVGCILGEIMTRQPLFPGKDYVHQLRLITELIGSPDDASLGFLRSDNARRYVRQLPQYPRQQFSARFPNMSPGAADLLEKMLVFDPNKRITVEGALCHPYLAPLHDINEEPVCPRPFSFDFEQPSFTEENIKELIWRESVRFNPDPPISH</sequence>
<keyword evidence="4" id="KW-0418">Kinase</keyword>
<evidence type="ECO:0000256" key="4">
    <source>
        <dbReference type="ARBA" id="ARBA00022777"/>
    </source>
</evidence>
<keyword evidence="5" id="KW-0067">ATP-binding</keyword>
<dbReference type="STRING" id="542762.A0A4S4DJ24"/>
<gene>
    <name evidence="9" type="ORF">TEA_005622</name>
</gene>
<dbReference type="InterPro" id="IPR050117">
    <property type="entry name" value="MAPK"/>
</dbReference>
<dbReference type="Gene3D" id="1.10.510.10">
    <property type="entry name" value="Transferase(Phosphotransferase) domain 1"/>
    <property type="match status" value="2"/>
</dbReference>
<evidence type="ECO:0000256" key="5">
    <source>
        <dbReference type="ARBA" id="ARBA00022840"/>
    </source>
</evidence>
<reference evidence="9 10" key="1">
    <citation type="journal article" date="2018" name="Proc. Natl. Acad. Sci. U.S.A.">
        <title>Draft genome sequence of Camellia sinensis var. sinensis provides insights into the evolution of the tea genome and tea quality.</title>
        <authorList>
            <person name="Wei C."/>
            <person name="Yang H."/>
            <person name="Wang S."/>
            <person name="Zhao J."/>
            <person name="Liu C."/>
            <person name="Gao L."/>
            <person name="Xia E."/>
            <person name="Lu Y."/>
            <person name="Tai Y."/>
            <person name="She G."/>
            <person name="Sun J."/>
            <person name="Cao H."/>
            <person name="Tong W."/>
            <person name="Gao Q."/>
            <person name="Li Y."/>
            <person name="Deng W."/>
            <person name="Jiang X."/>
            <person name="Wang W."/>
            <person name="Chen Q."/>
            <person name="Zhang S."/>
            <person name="Li H."/>
            <person name="Wu J."/>
            <person name="Wang P."/>
            <person name="Li P."/>
            <person name="Shi C."/>
            <person name="Zheng F."/>
            <person name="Jian J."/>
            <person name="Huang B."/>
            <person name="Shan D."/>
            <person name="Shi M."/>
            <person name="Fang C."/>
            <person name="Yue Y."/>
            <person name="Li F."/>
            <person name="Li D."/>
            <person name="Wei S."/>
            <person name="Han B."/>
            <person name="Jiang C."/>
            <person name="Yin Y."/>
            <person name="Xia T."/>
            <person name="Zhang Z."/>
            <person name="Bennetzen J.L."/>
            <person name="Zhao S."/>
            <person name="Wan X."/>
        </authorList>
    </citation>
    <scope>NUCLEOTIDE SEQUENCE [LARGE SCALE GENOMIC DNA]</scope>
    <source>
        <strain evidence="10">cv. Shuchazao</strain>
        <tissue evidence="9">Leaf</tissue>
    </source>
</reference>
<keyword evidence="2" id="KW-0808">Transferase</keyword>
<evidence type="ECO:0000313" key="9">
    <source>
        <dbReference type="EMBL" id="THG02840.1"/>
    </source>
</evidence>
<keyword evidence="6" id="KW-0175">Coiled coil</keyword>
<evidence type="ECO:0000256" key="6">
    <source>
        <dbReference type="SAM" id="Coils"/>
    </source>
</evidence>
<feature type="region of interest" description="Disordered" evidence="7">
    <location>
        <begin position="15"/>
        <end position="57"/>
    </location>
</feature>
<evidence type="ECO:0000256" key="2">
    <source>
        <dbReference type="ARBA" id="ARBA00022679"/>
    </source>
</evidence>
<dbReference type="Proteomes" id="UP000306102">
    <property type="component" value="Unassembled WGS sequence"/>
</dbReference>
<evidence type="ECO:0000313" key="10">
    <source>
        <dbReference type="Proteomes" id="UP000306102"/>
    </source>
</evidence>
<dbReference type="GO" id="GO:0004674">
    <property type="term" value="F:protein serine/threonine kinase activity"/>
    <property type="evidence" value="ECO:0007669"/>
    <property type="project" value="UniProtKB-KW"/>
</dbReference>
<feature type="domain" description="Protein kinase" evidence="8">
    <location>
        <begin position="1110"/>
        <end position="1433"/>
    </location>
</feature>
<keyword evidence="1" id="KW-0723">Serine/threonine-protein kinase</keyword>
<proteinExistence type="predicted"/>
<dbReference type="InterPro" id="IPR000719">
    <property type="entry name" value="Prot_kinase_dom"/>
</dbReference>
<protein>
    <recommendedName>
        <fullName evidence="8">Protein kinase domain-containing protein</fullName>
    </recommendedName>
</protein>
<feature type="coiled-coil region" evidence="6">
    <location>
        <begin position="393"/>
        <end position="770"/>
    </location>
</feature>
<dbReference type="SMART" id="SM00220">
    <property type="entry name" value="S_TKc"/>
    <property type="match status" value="1"/>
</dbReference>
<dbReference type="PROSITE" id="PS00108">
    <property type="entry name" value="PROTEIN_KINASE_ST"/>
    <property type="match status" value="1"/>
</dbReference>
<evidence type="ECO:0000259" key="8">
    <source>
        <dbReference type="PROSITE" id="PS50011"/>
    </source>
</evidence>
<dbReference type="EMBL" id="SDRB02011106">
    <property type="protein sequence ID" value="THG02840.1"/>
    <property type="molecule type" value="Genomic_DNA"/>
</dbReference>
<dbReference type="PROSITE" id="PS50011">
    <property type="entry name" value="PROTEIN_KINASE_DOM"/>
    <property type="match status" value="1"/>
</dbReference>
<dbReference type="InterPro" id="IPR008271">
    <property type="entry name" value="Ser/Thr_kinase_AS"/>
</dbReference>
<dbReference type="InterPro" id="IPR011009">
    <property type="entry name" value="Kinase-like_dom_sf"/>
</dbReference>
<comment type="caution">
    <text evidence="9">The sequence shown here is derived from an EMBL/GenBank/DDBJ whole genome shotgun (WGS) entry which is preliminary data.</text>
</comment>
<keyword evidence="3" id="KW-0547">Nucleotide-binding</keyword>
<keyword evidence="10" id="KW-1185">Reference proteome</keyword>
<dbReference type="Pfam" id="PF00069">
    <property type="entry name" value="Pkinase"/>
    <property type="match status" value="1"/>
</dbReference>
<dbReference type="FunFam" id="1.10.510.10:FF:000013">
    <property type="entry name" value="Mitogen-activated protein kinase"/>
    <property type="match status" value="1"/>
</dbReference>
<dbReference type="PANTHER" id="PTHR24055">
    <property type="entry name" value="MITOGEN-ACTIVATED PROTEIN KINASE"/>
    <property type="match status" value="1"/>
</dbReference>
<evidence type="ECO:0000256" key="3">
    <source>
        <dbReference type="ARBA" id="ARBA00022741"/>
    </source>
</evidence>